<feature type="domain" description="Ketosynthase family 3 (KS3)" evidence="6">
    <location>
        <begin position="142"/>
        <end position="300"/>
    </location>
</feature>
<evidence type="ECO:0000259" key="5">
    <source>
        <dbReference type="PROSITE" id="PS50075"/>
    </source>
</evidence>
<evidence type="ECO:0000313" key="7">
    <source>
        <dbReference type="EMBL" id="PIO56173.1"/>
    </source>
</evidence>
<dbReference type="InterPro" id="IPR014030">
    <property type="entry name" value="Ketoacyl_synth_N"/>
</dbReference>
<dbReference type="InterPro" id="IPR020806">
    <property type="entry name" value="PKS_PP-bd"/>
</dbReference>
<dbReference type="SMART" id="SM00823">
    <property type="entry name" value="PKS_PP"/>
    <property type="match status" value="1"/>
</dbReference>
<proteinExistence type="predicted"/>
<sequence length="300" mass="33403">GDFKVIAKQQVHLRKFLSEIVPLEVFNQVEESPSEHAILGSEKEEKTVDRQLEEIIARVSGSYRISEERHTPLMNLGIDSLMIEEIRVAINERFGCTFKATEIYDNCTLSKLHSLVASRAKPQLERSAAPAEPETSPSTAQNSDIAIIGYSGAFSGCRNVEDFWENLLTGKECITRTESSEEGFVDAAGLIDDIDKFDHNFWKMTHDDASMLDPQLRVFVQNAYNSLESAGYVRQRNDLKVGVFAGAEPSEYGDPSEEAEGSLHRLFKLNMKDFVATFTAHMLNLRGPAIGVYTACSTAL</sequence>
<dbReference type="Gene3D" id="1.10.1200.10">
    <property type="entry name" value="ACP-like"/>
    <property type="match status" value="1"/>
</dbReference>
<name>A0A2G9TDY3_TELCI</name>
<protein>
    <submittedName>
        <fullName evidence="7">Beta-ketoacyl synthase protein</fullName>
    </submittedName>
</protein>
<keyword evidence="2" id="KW-0597">Phosphoprotein</keyword>
<feature type="non-terminal residue" evidence="7">
    <location>
        <position position="1"/>
    </location>
</feature>
<dbReference type="PROSITE" id="PS50075">
    <property type="entry name" value="CARRIER"/>
    <property type="match status" value="1"/>
</dbReference>
<gene>
    <name evidence="7" type="ORF">TELCIR_22432</name>
</gene>
<dbReference type="SUPFAM" id="SSF53901">
    <property type="entry name" value="Thiolase-like"/>
    <property type="match status" value="1"/>
</dbReference>
<dbReference type="Proteomes" id="UP000230423">
    <property type="component" value="Unassembled WGS sequence"/>
</dbReference>
<dbReference type="InterPro" id="IPR009081">
    <property type="entry name" value="PP-bd_ACP"/>
</dbReference>
<dbReference type="PANTHER" id="PTHR43775">
    <property type="entry name" value="FATTY ACID SYNTHASE"/>
    <property type="match status" value="1"/>
</dbReference>
<feature type="region of interest" description="Disordered" evidence="4">
    <location>
        <begin position="123"/>
        <end position="142"/>
    </location>
</feature>
<dbReference type="GO" id="GO:0031177">
    <property type="term" value="F:phosphopantetheine binding"/>
    <property type="evidence" value="ECO:0007669"/>
    <property type="project" value="InterPro"/>
</dbReference>
<dbReference type="AlphaFoldDB" id="A0A2G9TDY3"/>
<organism evidence="7 8">
    <name type="scientific">Teladorsagia circumcincta</name>
    <name type="common">Brown stomach worm</name>
    <name type="synonym">Ostertagia circumcincta</name>
    <dbReference type="NCBI Taxonomy" id="45464"/>
    <lineage>
        <taxon>Eukaryota</taxon>
        <taxon>Metazoa</taxon>
        <taxon>Ecdysozoa</taxon>
        <taxon>Nematoda</taxon>
        <taxon>Chromadorea</taxon>
        <taxon>Rhabditida</taxon>
        <taxon>Rhabditina</taxon>
        <taxon>Rhabditomorpha</taxon>
        <taxon>Strongyloidea</taxon>
        <taxon>Trichostrongylidae</taxon>
        <taxon>Teladorsagia</taxon>
    </lineage>
</organism>
<reference evidence="7 8" key="1">
    <citation type="submission" date="2015-09" db="EMBL/GenBank/DDBJ databases">
        <title>Draft genome of the parasitic nematode Teladorsagia circumcincta isolate WARC Sus (inbred).</title>
        <authorList>
            <person name="Mitreva M."/>
        </authorList>
    </citation>
    <scope>NUCLEOTIDE SEQUENCE [LARGE SCALE GENOMIC DNA]</scope>
    <source>
        <strain evidence="7 8">S</strain>
    </source>
</reference>
<evidence type="ECO:0000313" key="8">
    <source>
        <dbReference type="Proteomes" id="UP000230423"/>
    </source>
</evidence>
<keyword evidence="8" id="KW-1185">Reference proteome</keyword>
<dbReference type="PROSITE" id="PS52004">
    <property type="entry name" value="KS3_2"/>
    <property type="match status" value="1"/>
</dbReference>
<feature type="non-terminal residue" evidence="7">
    <location>
        <position position="300"/>
    </location>
</feature>
<feature type="domain" description="Carrier" evidence="5">
    <location>
        <begin position="43"/>
        <end position="120"/>
    </location>
</feature>
<evidence type="ECO:0000259" key="6">
    <source>
        <dbReference type="PROSITE" id="PS52004"/>
    </source>
</evidence>
<dbReference type="SUPFAM" id="SSF47336">
    <property type="entry name" value="ACP-like"/>
    <property type="match status" value="1"/>
</dbReference>
<evidence type="ECO:0000256" key="2">
    <source>
        <dbReference type="ARBA" id="ARBA00022553"/>
    </source>
</evidence>
<dbReference type="GO" id="GO:0004312">
    <property type="term" value="F:fatty acid synthase activity"/>
    <property type="evidence" value="ECO:0007669"/>
    <property type="project" value="TreeGrafter"/>
</dbReference>
<evidence type="ECO:0000256" key="3">
    <source>
        <dbReference type="ARBA" id="ARBA00022679"/>
    </source>
</evidence>
<dbReference type="GO" id="GO:0006633">
    <property type="term" value="P:fatty acid biosynthetic process"/>
    <property type="evidence" value="ECO:0007669"/>
    <property type="project" value="TreeGrafter"/>
</dbReference>
<dbReference type="PANTHER" id="PTHR43775:SF37">
    <property type="entry name" value="SI:DKEY-61P9.11"/>
    <property type="match status" value="1"/>
</dbReference>
<dbReference type="InterPro" id="IPR016039">
    <property type="entry name" value="Thiolase-like"/>
</dbReference>
<keyword evidence="3" id="KW-0808">Transferase</keyword>
<evidence type="ECO:0000256" key="1">
    <source>
        <dbReference type="ARBA" id="ARBA00022450"/>
    </source>
</evidence>
<dbReference type="EMBL" id="KZ381548">
    <property type="protein sequence ID" value="PIO56173.1"/>
    <property type="molecule type" value="Genomic_DNA"/>
</dbReference>
<dbReference type="InterPro" id="IPR050091">
    <property type="entry name" value="PKS_NRPS_Biosynth_Enz"/>
</dbReference>
<keyword evidence="1" id="KW-0596">Phosphopantetheine</keyword>
<dbReference type="Gene3D" id="3.40.47.10">
    <property type="match status" value="1"/>
</dbReference>
<dbReference type="InterPro" id="IPR036736">
    <property type="entry name" value="ACP-like_sf"/>
</dbReference>
<dbReference type="Pfam" id="PF00550">
    <property type="entry name" value="PP-binding"/>
    <property type="match status" value="1"/>
</dbReference>
<dbReference type="Pfam" id="PF00109">
    <property type="entry name" value="ketoacyl-synt"/>
    <property type="match status" value="1"/>
</dbReference>
<dbReference type="OrthoDB" id="329835at2759"/>
<evidence type="ECO:0000256" key="4">
    <source>
        <dbReference type="SAM" id="MobiDB-lite"/>
    </source>
</evidence>
<accession>A0A2G9TDY3</accession>
<dbReference type="InterPro" id="IPR020841">
    <property type="entry name" value="PKS_Beta-ketoAc_synthase_dom"/>
</dbReference>